<dbReference type="GO" id="GO:0005524">
    <property type="term" value="F:ATP binding"/>
    <property type="evidence" value="ECO:0007669"/>
    <property type="project" value="InterPro"/>
</dbReference>
<evidence type="ECO:0000313" key="3">
    <source>
        <dbReference type="EMBL" id="CAD8103185.1"/>
    </source>
</evidence>
<accession>A0A8S1PJ53</accession>
<evidence type="ECO:0000259" key="2">
    <source>
        <dbReference type="PROSITE" id="PS50011"/>
    </source>
</evidence>
<dbReference type="PROSITE" id="PS50011">
    <property type="entry name" value="PROTEIN_KINASE_DOM"/>
    <property type="match status" value="1"/>
</dbReference>
<comment type="caution">
    <text evidence="3">The sequence shown here is derived from an EMBL/GenBank/DDBJ whole genome shotgun (WGS) entry which is preliminary data.</text>
</comment>
<sequence length="564" mass="65812">MGTCQYNNCKSNIEICTLNTTVNIIDQLNNDFMVVHEDYDHPLYGQVNILEYKEPKQYDFKLVHKLLTFTEKEDFQQALQYYESKFYGFNHPNLLIIHAMQYKQIDQFFTTEYKLSLFLDYYETTLAQELIYRKKIYFEETEILFFLDSLIGSQAFLQSKGYALTSLKFDKVYLSNLLNGAIGLKIQSPLFKNQEENQFSELFTKIMNGEEVLLHQYPYITPEQWLMIQNKQLEPYNEYKSNVFILGLMTLELCSAKQSITLYQDYMIDQNILIEQINKINDRYGEALPLILEAMLHYDPKDRRDFLQLNELLDASQLKGKRLAQIWTSDDYQYSLTEKKVHFSTKQHSLIHPEVQSQLSNQSLLQKGSHLSIRQVISKNSKESRASSSFIQKKESYSPQIQKKNLFKKFETEQASKGGSKKLITQDGFGVETTPNGLTYEGFFNAGKKQGMGKLINDDNEVIYEGYFHENQFHRSGILKNQQAQSYLEAFNYKDFNQLGDKWARYDGDFNFGQQEGYGQLVLTNAERFTGLFKNGKIHGAGVFQTLEGKQIKGVWINNIFQES</sequence>
<gene>
    <name evidence="3" type="ORF">PSON_ATCC_30995.1.T0790171</name>
</gene>
<dbReference type="Pfam" id="PF02493">
    <property type="entry name" value="MORN"/>
    <property type="match status" value="4"/>
</dbReference>
<keyword evidence="1" id="KW-0677">Repeat</keyword>
<dbReference type="PANTHER" id="PTHR23084:SF263">
    <property type="entry name" value="MORN REPEAT-CONTAINING PROTEIN 1"/>
    <property type="match status" value="1"/>
</dbReference>
<dbReference type="Proteomes" id="UP000692954">
    <property type="component" value="Unassembled WGS sequence"/>
</dbReference>
<name>A0A8S1PJ53_9CILI</name>
<dbReference type="AlphaFoldDB" id="A0A8S1PJ53"/>
<evidence type="ECO:0000313" key="4">
    <source>
        <dbReference type="Proteomes" id="UP000692954"/>
    </source>
</evidence>
<evidence type="ECO:0000256" key="1">
    <source>
        <dbReference type="ARBA" id="ARBA00022737"/>
    </source>
</evidence>
<dbReference type="EMBL" id="CAJJDN010000079">
    <property type="protein sequence ID" value="CAD8103185.1"/>
    <property type="molecule type" value="Genomic_DNA"/>
</dbReference>
<dbReference type="PANTHER" id="PTHR23084">
    <property type="entry name" value="PHOSPHATIDYLINOSITOL-4-PHOSPHATE 5-KINASE RELATED"/>
    <property type="match status" value="1"/>
</dbReference>
<protein>
    <recommendedName>
        <fullName evidence="2">Protein kinase domain-containing protein</fullName>
    </recommendedName>
</protein>
<keyword evidence="4" id="KW-1185">Reference proteome</keyword>
<dbReference type="InterPro" id="IPR000719">
    <property type="entry name" value="Prot_kinase_dom"/>
</dbReference>
<feature type="domain" description="Protein kinase" evidence="2">
    <location>
        <begin position="33"/>
        <end position="313"/>
    </location>
</feature>
<proteinExistence type="predicted"/>
<dbReference type="SMART" id="SM00698">
    <property type="entry name" value="MORN"/>
    <property type="match status" value="3"/>
</dbReference>
<dbReference type="GO" id="GO:0004672">
    <property type="term" value="F:protein kinase activity"/>
    <property type="evidence" value="ECO:0007669"/>
    <property type="project" value="InterPro"/>
</dbReference>
<dbReference type="InterPro" id="IPR003409">
    <property type="entry name" value="MORN"/>
</dbReference>
<organism evidence="3 4">
    <name type="scientific">Paramecium sonneborni</name>
    <dbReference type="NCBI Taxonomy" id="65129"/>
    <lineage>
        <taxon>Eukaryota</taxon>
        <taxon>Sar</taxon>
        <taxon>Alveolata</taxon>
        <taxon>Ciliophora</taxon>
        <taxon>Intramacronucleata</taxon>
        <taxon>Oligohymenophorea</taxon>
        <taxon>Peniculida</taxon>
        <taxon>Parameciidae</taxon>
        <taxon>Paramecium</taxon>
    </lineage>
</organism>
<reference evidence="3" key="1">
    <citation type="submission" date="2021-01" db="EMBL/GenBank/DDBJ databases">
        <authorList>
            <consortium name="Genoscope - CEA"/>
            <person name="William W."/>
        </authorList>
    </citation>
    <scope>NUCLEOTIDE SEQUENCE</scope>
</reference>
<dbReference type="OrthoDB" id="288905at2759"/>